<gene>
    <name evidence="1" type="ORF">CCH01_12720</name>
</gene>
<accession>A0A1U6JBQ8</accession>
<dbReference type="Proteomes" id="UP000190476">
    <property type="component" value="Chromosome I"/>
</dbReference>
<dbReference type="OrthoDB" id="1653343at2"/>
<dbReference type="EMBL" id="LT799839">
    <property type="protein sequence ID" value="SLK17563.1"/>
    <property type="molecule type" value="Genomic_DNA"/>
</dbReference>
<organism evidence="1 2">
    <name type="scientific">Clostridium chauvoei JF4335</name>
    <dbReference type="NCBI Taxonomy" id="1351755"/>
    <lineage>
        <taxon>Bacteria</taxon>
        <taxon>Bacillati</taxon>
        <taxon>Bacillota</taxon>
        <taxon>Clostridia</taxon>
        <taxon>Eubacteriales</taxon>
        <taxon>Clostridiaceae</taxon>
        <taxon>Clostridium</taxon>
    </lineage>
</organism>
<evidence type="ECO:0000313" key="2">
    <source>
        <dbReference type="Proteomes" id="UP000190476"/>
    </source>
</evidence>
<name>A0A1U6JBQ8_9CLOT</name>
<dbReference type="AlphaFoldDB" id="A0A1U6JBQ8"/>
<dbReference type="RefSeq" id="WP_079481331.1">
    <property type="nucleotide sequence ID" value="NZ_CBML010000006.1"/>
</dbReference>
<evidence type="ECO:0000313" key="1">
    <source>
        <dbReference type="EMBL" id="SLK17563.1"/>
    </source>
</evidence>
<reference evidence="2" key="1">
    <citation type="submission" date="2017-03" db="EMBL/GenBank/DDBJ databases">
        <authorList>
            <person name="Falquet L."/>
            <person name="Falquet L."/>
        </authorList>
    </citation>
    <scope>NUCLEOTIDE SEQUENCE [LARGE SCALE GENOMIC DNA]</scope>
</reference>
<keyword evidence="2" id="KW-1185">Reference proteome</keyword>
<sequence>MIFFDNNINMYRQNEILGKTIIKSLGGDVKGSKKEDIVYLVGKKEGESSKSLYRDLEIIVLDGGNGDYTRIPIRTNVGYNPYILLENFTGDCNKEILFISNTEDSDGKLNIFIYGFVGDKEIEIFDDENFYTSENYEVIYNDNYKLTVLDYENNKKYTLDISDKSKVYLDKLYSDTGKLKTPKKGKISPTNKCCIIKTPENKADLLMVQDISGENSNDKLGVVLSRISYIGESFKNISTFIASDGIPIELDREYRYIKEDLEESKLSIDFTMIDFMDSEENRNYKIERVLESEYKLKPGVDKLVYYYNKVDLNNDNKNEVIVYLEGPRFCDEEGGTLVVLKEFNDEYRIISKIKEVQVPIIISNEVNNNFKDIILKVNEKNFSNYRALKFNGNSYPANPKDGYKLKKGYKVRGISIISDDLFYSRGLEYN</sequence>
<proteinExistence type="predicted"/>
<dbReference type="STRING" id="1351755.CCH01_12720"/>
<protein>
    <submittedName>
        <fullName evidence="1">Uncharacterized protein</fullName>
    </submittedName>
</protein>